<dbReference type="GO" id="GO:0005524">
    <property type="term" value="F:ATP binding"/>
    <property type="evidence" value="ECO:0007669"/>
    <property type="project" value="UniProtKB-UniRule"/>
</dbReference>
<evidence type="ECO:0000256" key="7">
    <source>
        <dbReference type="ARBA" id="ARBA00022840"/>
    </source>
</evidence>
<sequence>MYPTYVHAMPNNNTNYEEGKFLALDLGGTNFRVLLVELIDDDLEMRSELYPLPEEMMHEDGEKLFDYIANCLAEFMEQRGVKDKKLALGFTFSFPLQQKGLNKAILTKWTKGFKCPGVEGEDVVELLRQAIHRRNDIDVEVEAIVNDTTGTLMSCAYQIRDCRVGLVIGTGTNACYVEKTEQISDYFPDNDITVLNPNQVIINTELGAFGENGVLDFIRTPWDQTVDNNSKNPGKQ</sequence>
<evidence type="ECO:0000256" key="2">
    <source>
        <dbReference type="ARBA" id="ARBA00005028"/>
    </source>
</evidence>
<dbReference type="InterPro" id="IPR022672">
    <property type="entry name" value="Hexokinase_N"/>
</dbReference>
<keyword evidence="4 12" id="KW-0808">Transferase</keyword>
<keyword evidence="8 12" id="KW-0324">Glycolysis</keyword>
<dbReference type="OrthoDB" id="6492395at2759"/>
<gene>
    <name evidence="15" type="ORF">B4U80_08730</name>
</gene>
<proteinExistence type="inferred from homology"/>
<feature type="domain" description="Hexokinase C-terminal" evidence="14">
    <location>
        <begin position="163"/>
        <end position="236"/>
    </location>
</feature>
<comment type="pathway">
    <text evidence="1">Carbohydrate degradation; glycolysis; D-glyceraldehyde 3-phosphate and glycerone phosphate from D-glucose: step 1/4.</text>
</comment>
<dbReference type="GO" id="GO:0005829">
    <property type="term" value="C:cytosol"/>
    <property type="evidence" value="ECO:0007669"/>
    <property type="project" value="TreeGrafter"/>
</dbReference>
<evidence type="ECO:0000256" key="8">
    <source>
        <dbReference type="ARBA" id="ARBA00023152"/>
    </source>
</evidence>
<dbReference type="GO" id="GO:0001678">
    <property type="term" value="P:intracellular glucose homeostasis"/>
    <property type="evidence" value="ECO:0007669"/>
    <property type="project" value="InterPro"/>
</dbReference>
<dbReference type="GO" id="GO:0006096">
    <property type="term" value="P:glycolytic process"/>
    <property type="evidence" value="ECO:0007669"/>
    <property type="project" value="UniProtKB-UniPathway"/>
</dbReference>
<evidence type="ECO:0000256" key="3">
    <source>
        <dbReference type="ARBA" id="ARBA00009225"/>
    </source>
</evidence>
<dbReference type="EMBL" id="NCKV01004402">
    <property type="protein sequence ID" value="RWS24790.1"/>
    <property type="molecule type" value="Genomic_DNA"/>
</dbReference>
<dbReference type="Proteomes" id="UP000288716">
    <property type="component" value="Unassembled WGS sequence"/>
</dbReference>
<comment type="similarity">
    <text evidence="3 12">Belongs to the hexokinase family.</text>
</comment>
<comment type="pathway">
    <text evidence="2">Carbohydrate metabolism; hexose metabolism.</text>
</comment>
<dbReference type="PRINTS" id="PR00475">
    <property type="entry name" value="HEXOKINASE"/>
</dbReference>
<dbReference type="GO" id="GO:0005536">
    <property type="term" value="F:D-glucose binding"/>
    <property type="evidence" value="ECO:0007669"/>
    <property type="project" value="InterPro"/>
</dbReference>
<dbReference type="Pfam" id="PF00349">
    <property type="entry name" value="Hexokinase_1"/>
    <property type="match status" value="1"/>
</dbReference>
<dbReference type="PANTHER" id="PTHR19443:SF16">
    <property type="entry name" value="HEXOKINASE TYPE 1-RELATED"/>
    <property type="match status" value="1"/>
</dbReference>
<comment type="caution">
    <text evidence="15">The sequence shown here is derived from an EMBL/GenBank/DDBJ whole genome shotgun (WGS) entry which is preliminary data.</text>
</comment>
<reference evidence="15 16" key="1">
    <citation type="journal article" date="2018" name="Gigascience">
        <title>Genomes of trombidid mites reveal novel predicted allergens and laterally-transferred genes associated with secondary metabolism.</title>
        <authorList>
            <person name="Dong X."/>
            <person name="Chaisiri K."/>
            <person name="Xia D."/>
            <person name="Armstrong S.D."/>
            <person name="Fang Y."/>
            <person name="Donnelly M.J."/>
            <person name="Kadowaki T."/>
            <person name="McGarry J.W."/>
            <person name="Darby A.C."/>
            <person name="Makepeace B.L."/>
        </authorList>
    </citation>
    <scope>NUCLEOTIDE SEQUENCE [LARGE SCALE GENOMIC DNA]</scope>
    <source>
        <strain evidence="15">UoL-UT</strain>
    </source>
</reference>
<evidence type="ECO:0000313" key="15">
    <source>
        <dbReference type="EMBL" id="RWS24790.1"/>
    </source>
</evidence>
<evidence type="ECO:0000256" key="10">
    <source>
        <dbReference type="ARBA" id="ARBA00047905"/>
    </source>
</evidence>
<dbReference type="AlphaFoldDB" id="A0A443SBB7"/>
<dbReference type="InterPro" id="IPR022673">
    <property type="entry name" value="Hexokinase_C"/>
</dbReference>
<dbReference type="UniPathway" id="UPA00109">
    <property type="reaction ID" value="UER00180"/>
</dbReference>
<keyword evidence="16" id="KW-1185">Reference proteome</keyword>
<dbReference type="STRING" id="299467.A0A443SBB7"/>
<dbReference type="UniPathway" id="UPA00242"/>
<evidence type="ECO:0000256" key="1">
    <source>
        <dbReference type="ARBA" id="ARBA00004888"/>
    </source>
</evidence>
<evidence type="ECO:0000256" key="4">
    <source>
        <dbReference type="ARBA" id="ARBA00022679"/>
    </source>
</evidence>
<evidence type="ECO:0000256" key="6">
    <source>
        <dbReference type="ARBA" id="ARBA00022777"/>
    </source>
</evidence>
<protein>
    <recommendedName>
        <fullName evidence="12">Phosphotransferase</fullName>
        <ecNumber evidence="12">2.7.1.-</ecNumber>
    </recommendedName>
</protein>
<feature type="domain" description="Hexokinase N-terminal" evidence="13">
    <location>
        <begin position="1"/>
        <end position="157"/>
    </location>
</feature>
<evidence type="ECO:0000256" key="12">
    <source>
        <dbReference type="RuleBase" id="RU362007"/>
    </source>
</evidence>
<keyword evidence="7 12" id="KW-0067">ATP-binding</keyword>
<evidence type="ECO:0000259" key="13">
    <source>
        <dbReference type="Pfam" id="PF00349"/>
    </source>
</evidence>
<evidence type="ECO:0000256" key="11">
    <source>
        <dbReference type="ARBA" id="ARBA00048160"/>
    </source>
</evidence>
<dbReference type="InterPro" id="IPR043129">
    <property type="entry name" value="ATPase_NBD"/>
</dbReference>
<dbReference type="Pfam" id="PF03727">
    <property type="entry name" value="Hexokinase_2"/>
    <property type="match status" value="1"/>
</dbReference>
<evidence type="ECO:0000256" key="9">
    <source>
        <dbReference type="ARBA" id="ARBA00044613"/>
    </source>
</evidence>
<dbReference type="GO" id="GO:0008865">
    <property type="term" value="F:fructokinase activity"/>
    <property type="evidence" value="ECO:0007669"/>
    <property type="project" value="TreeGrafter"/>
</dbReference>
<name>A0A443SBB7_9ACAR</name>
<dbReference type="PROSITE" id="PS51748">
    <property type="entry name" value="HEXOKINASE_2"/>
    <property type="match status" value="1"/>
</dbReference>
<comment type="catalytic activity">
    <reaction evidence="10">
        <text>D-fructose + ATP = D-fructose 6-phosphate + ADP + H(+)</text>
        <dbReference type="Rhea" id="RHEA:16125"/>
        <dbReference type="ChEBI" id="CHEBI:15378"/>
        <dbReference type="ChEBI" id="CHEBI:30616"/>
        <dbReference type="ChEBI" id="CHEBI:37721"/>
        <dbReference type="ChEBI" id="CHEBI:61527"/>
        <dbReference type="ChEBI" id="CHEBI:456216"/>
        <dbReference type="EC" id="2.7.1.1"/>
    </reaction>
    <physiologicalReaction direction="left-to-right" evidence="10">
        <dbReference type="Rhea" id="RHEA:16126"/>
    </physiologicalReaction>
</comment>
<dbReference type="PROSITE" id="PS00378">
    <property type="entry name" value="HEXOKINASE_1"/>
    <property type="match status" value="1"/>
</dbReference>
<dbReference type="FunFam" id="3.30.420.40:FF:000095">
    <property type="entry name" value="Phosphotransferase"/>
    <property type="match status" value="1"/>
</dbReference>
<feature type="non-terminal residue" evidence="15">
    <location>
        <position position="236"/>
    </location>
</feature>
<dbReference type="InterPro" id="IPR001312">
    <property type="entry name" value="Hexokinase"/>
</dbReference>
<dbReference type="Gene3D" id="3.30.420.40">
    <property type="match status" value="1"/>
</dbReference>
<keyword evidence="5 12" id="KW-0547">Nucleotide-binding</keyword>
<evidence type="ECO:0000256" key="5">
    <source>
        <dbReference type="ARBA" id="ARBA00022741"/>
    </source>
</evidence>
<keyword evidence="6 12" id="KW-0418">Kinase</keyword>
<comment type="catalytic activity">
    <reaction evidence="9">
        <text>a D-hexose + ATP = a D-hexose 6-phosphate + ADP + H(+)</text>
        <dbReference type="Rhea" id="RHEA:22740"/>
        <dbReference type="ChEBI" id="CHEBI:4194"/>
        <dbReference type="ChEBI" id="CHEBI:15378"/>
        <dbReference type="ChEBI" id="CHEBI:30616"/>
        <dbReference type="ChEBI" id="CHEBI:229467"/>
        <dbReference type="ChEBI" id="CHEBI:456216"/>
        <dbReference type="EC" id="2.7.1.1"/>
    </reaction>
    <physiologicalReaction direction="left-to-right" evidence="9">
        <dbReference type="Rhea" id="RHEA:22741"/>
    </physiologicalReaction>
</comment>
<dbReference type="VEuPathDB" id="VectorBase:LDEU007250"/>
<comment type="catalytic activity">
    <reaction evidence="11">
        <text>D-glucose + ATP = D-glucose 6-phosphate + ADP + H(+)</text>
        <dbReference type="Rhea" id="RHEA:17825"/>
        <dbReference type="ChEBI" id="CHEBI:4167"/>
        <dbReference type="ChEBI" id="CHEBI:15378"/>
        <dbReference type="ChEBI" id="CHEBI:30616"/>
        <dbReference type="ChEBI" id="CHEBI:61548"/>
        <dbReference type="ChEBI" id="CHEBI:456216"/>
        <dbReference type="EC" id="2.7.1.1"/>
    </reaction>
    <physiologicalReaction direction="left-to-right" evidence="11">
        <dbReference type="Rhea" id="RHEA:17826"/>
    </physiologicalReaction>
</comment>
<dbReference type="SUPFAM" id="SSF53067">
    <property type="entry name" value="Actin-like ATPase domain"/>
    <property type="match status" value="2"/>
</dbReference>
<organism evidence="15 16">
    <name type="scientific">Leptotrombidium deliense</name>
    <dbReference type="NCBI Taxonomy" id="299467"/>
    <lineage>
        <taxon>Eukaryota</taxon>
        <taxon>Metazoa</taxon>
        <taxon>Ecdysozoa</taxon>
        <taxon>Arthropoda</taxon>
        <taxon>Chelicerata</taxon>
        <taxon>Arachnida</taxon>
        <taxon>Acari</taxon>
        <taxon>Acariformes</taxon>
        <taxon>Trombidiformes</taxon>
        <taxon>Prostigmata</taxon>
        <taxon>Anystina</taxon>
        <taxon>Parasitengona</taxon>
        <taxon>Trombiculoidea</taxon>
        <taxon>Trombiculidae</taxon>
        <taxon>Leptotrombidium</taxon>
    </lineage>
</organism>
<dbReference type="GO" id="GO:0004340">
    <property type="term" value="F:glucokinase activity"/>
    <property type="evidence" value="ECO:0007669"/>
    <property type="project" value="TreeGrafter"/>
</dbReference>
<dbReference type="InterPro" id="IPR019807">
    <property type="entry name" value="Hexokinase_BS"/>
</dbReference>
<dbReference type="EC" id="2.7.1.-" evidence="12"/>
<dbReference type="Gene3D" id="3.40.367.20">
    <property type="match status" value="1"/>
</dbReference>
<accession>A0A443SBB7</accession>
<dbReference type="PANTHER" id="PTHR19443">
    <property type="entry name" value="HEXOKINASE"/>
    <property type="match status" value="1"/>
</dbReference>
<evidence type="ECO:0000259" key="14">
    <source>
        <dbReference type="Pfam" id="PF03727"/>
    </source>
</evidence>
<evidence type="ECO:0000313" key="16">
    <source>
        <dbReference type="Proteomes" id="UP000288716"/>
    </source>
</evidence>
<dbReference type="GO" id="GO:0005739">
    <property type="term" value="C:mitochondrion"/>
    <property type="evidence" value="ECO:0007669"/>
    <property type="project" value="TreeGrafter"/>
</dbReference>
<dbReference type="GO" id="GO:0006006">
    <property type="term" value="P:glucose metabolic process"/>
    <property type="evidence" value="ECO:0007669"/>
    <property type="project" value="TreeGrafter"/>
</dbReference>